<proteinExistence type="predicted"/>
<dbReference type="InterPro" id="IPR052208">
    <property type="entry name" value="DmX-like/RAVE_component"/>
</dbReference>
<reference evidence="3" key="1">
    <citation type="submission" date="2022-11" db="EMBL/GenBank/DDBJ databases">
        <authorList>
            <person name="Scott C."/>
            <person name="Bruce N."/>
        </authorList>
    </citation>
    <scope>NUCLEOTIDE SEQUENCE</scope>
</reference>
<dbReference type="InterPro" id="IPR022033">
    <property type="entry name" value="Rav1p_C"/>
</dbReference>
<gene>
    <name evidence="3" type="ORF">PPNO1_LOCUS1542</name>
</gene>
<name>A0A9P1M7Y6_9PEZI</name>
<dbReference type="EMBL" id="CALLCH030000003">
    <property type="protein sequence ID" value="CAI4211767.1"/>
    <property type="molecule type" value="Genomic_DNA"/>
</dbReference>
<organism evidence="3 4">
    <name type="scientific">Parascedosporium putredinis</name>
    <dbReference type="NCBI Taxonomy" id="1442378"/>
    <lineage>
        <taxon>Eukaryota</taxon>
        <taxon>Fungi</taxon>
        <taxon>Dikarya</taxon>
        <taxon>Ascomycota</taxon>
        <taxon>Pezizomycotina</taxon>
        <taxon>Sordariomycetes</taxon>
        <taxon>Hypocreomycetidae</taxon>
        <taxon>Microascales</taxon>
        <taxon>Microascaceae</taxon>
        <taxon>Parascedosporium</taxon>
    </lineage>
</organism>
<dbReference type="Pfam" id="PF12234">
    <property type="entry name" value="Rav1p_C"/>
    <property type="match status" value="1"/>
</dbReference>
<feature type="region of interest" description="Disordered" evidence="1">
    <location>
        <begin position="216"/>
        <end position="257"/>
    </location>
</feature>
<accession>A0A9P1M7Y6</accession>
<feature type="domain" description="RAVE complex protein Rav1 C-terminal" evidence="2">
    <location>
        <begin position="22"/>
        <end position="178"/>
    </location>
</feature>
<evidence type="ECO:0000259" key="2">
    <source>
        <dbReference type="Pfam" id="PF12234"/>
    </source>
</evidence>
<dbReference type="OrthoDB" id="4823320at2759"/>
<evidence type="ECO:0000313" key="4">
    <source>
        <dbReference type="Proteomes" id="UP000838763"/>
    </source>
</evidence>
<dbReference type="Proteomes" id="UP000838763">
    <property type="component" value="Unassembled WGS sequence"/>
</dbReference>
<keyword evidence="4" id="KW-1185">Reference proteome</keyword>
<feature type="compositionally biased region" description="Polar residues" evidence="1">
    <location>
        <begin position="220"/>
        <end position="230"/>
    </location>
</feature>
<sequence>MEDDRTEKCLCLDEPATLCICCCFLLLGDSLQDAVNVCIEQLGDIQLAIAVARVYGGDESLVFQKLLENEILPQAAREGDRWLASWAFWMLGRRDMAVRALITPVYHLLGNFQIPDIQSQIFLTDDPALVVMYSHLRQQTLQTLHGASQVSPRTEWEFVLHSARIYDRMGCDLLGLDLVRNWHFLRHSSGLSAILEKSASPSALLRRRSSVVIADMTLGSGRQNKPQAPETTDDTHKTQLSHREEPDVNSFLDSFGF</sequence>
<evidence type="ECO:0000256" key="1">
    <source>
        <dbReference type="SAM" id="MobiDB-lite"/>
    </source>
</evidence>
<feature type="compositionally biased region" description="Basic and acidic residues" evidence="1">
    <location>
        <begin position="233"/>
        <end position="246"/>
    </location>
</feature>
<comment type="caution">
    <text evidence="3">The sequence shown here is derived from an EMBL/GenBank/DDBJ whole genome shotgun (WGS) entry which is preliminary data.</text>
</comment>
<dbReference type="PANTHER" id="PTHR13950:SF9">
    <property type="entry name" value="RABCONNECTIN-3A"/>
    <property type="match status" value="1"/>
</dbReference>
<protein>
    <recommendedName>
        <fullName evidence="2">RAVE complex protein Rav1 C-terminal domain-containing protein</fullName>
    </recommendedName>
</protein>
<evidence type="ECO:0000313" key="3">
    <source>
        <dbReference type="EMBL" id="CAI4211767.1"/>
    </source>
</evidence>
<dbReference type="PANTHER" id="PTHR13950">
    <property type="entry name" value="RABCONNECTIN-RELATED"/>
    <property type="match status" value="1"/>
</dbReference>
<dbReference type="AlphaFoldDB" id="A0A9P1M7Y6"/>
<dbReference type="GO" id="GO:0043291">
    <property type="term" value="C:RAVE complex"/>
    <property type="evidence" value="ECO:0007669"/>
    <property type="project" value="TreeGrafter"/>
</dbReference>
<dbReference type="GO" id="GO:0007035">
    <property type="term" value="P:vacuolar acidification"/>
    <property type="evidence" value="ECO:0007669"/>
    <property type="project" value="TreeGrafter"/>
</dbReference>